<dbReference type="GO" id="GO:0005737">
    <property type="term" value="C:cytoplasm"/>
    <property type="evidence" value="ECO:0007669"/>
    <property type="project" value="TreeGrafter"/>
</dbReference>
<dbReference type="EMBL" id="VYQB01000014">
    <property type="protein sequence ID" value="KAA9014020.1"/>
    <property type="molecule type" value="Genomic_DNA"/>
</dbReference>
<evidence type="ECO:0000313" key="1">
    <source>
        <dbReference type="EMBL" id="KAA9014020.1"/>
    </source>
</evidence>
<evidence type="ECO:0000313" key="4">
    <source>
        <dbReference type="Proteomes" id="UP000326364"/>
    </source>
</evidence>
<sequence length="189" mass="20197">MTGRLLHLMRHGAPVVTGRLLGHKDWPATDAGIAACVARAESLAVSAIISSDLLRARQGADAIAIRCDILPQIDSRWRELDFGAWDGVHPATLDAGTLADFYADPDACPPPGGERWSALTGRVDAAIAALPAEPALVVTHGGAMRAALALLCGFEQRQLWAFDLPYAACLTLRLWPGERRWAQIVGLTT</sequence>
<dbReference type="Pfam" id="PF00300">
    <property type="entry name" value="His_Phos_1"/>
    <property type="match status" value="1"/>
</dbReference>
<evidence type="ECO:0000313" key="3">
    <source>
        <dbReference type="Proteomes" id="UP000325933"/>
    </source>
</evidence>
<name>A0A5J5HYF4_9SPHN</name>
<dbReference type="RefSeq" id="WP_120252372.1">
    <property type="nucleotide sequence ID" value="NZ_VYPZ01000011.1"/>
</dbReference>
<reference evidence="3 4" key="1">
    <citation type="submission" date="2019-09" db="EMBL/GenBank/DDBJ databases">
        <authorList>
            <person name="Feng G."/>
        </authorList>
    </citation>
    <scope>NUCLEOTIDE SEQUENCE [LARGE SCALE GENOMIC DNA]</scope>
    <source>
        <strain evidence="2 3">KACC 19283</strain>
        <strain evidence="1 4">KACC 19284</strain>
    </source>
</reference>
<comment type="caution">
    <text evidence="2">The sequence shown here is derived from an EMBL/GenBank/DDBJ whole genome shotgun (WGS) entry which is preliminary data.</text>
</comment>
<protein>
    <submittedName>
        <fullName evidence="2">Histidine phosphatase family protein</fullName>
    </submittedName>
</protein>
<dbReference type="InterPro" id="IPR050275">
    <property type="entry name" value="PGM_Phosphatase"/>
</dbReference>
<accession>A0A5J5HYF4</accession>
<dbReference type="InterPro" id="IPR029033">
    <property type="entry name" value="His_PPase_superfam"/>
</dbReference>
<dbReference type="Proteomes" id="UP000325933">
    <property type="component" value="Unassembled WGS sequence"/>
</dbReference>
<dbReference type="InterPro" id="IPR013078">
    <property type="entry name" value="His_Pase_superF_clade-1"/>
</dbReference>
<dbReference type="CDD" id="cd07067">
    <property type="entry name" value="HP_PGM_like"/>
    <property type="match status" value="1"/>
</dbReference>
<organism evidence="2 3">
    <name type="scientific">Sphingobium limneticum</name>
    <dbReference type="NCBI Taxonomy" id="1007511"/>
    <lineage>
        <taxon>Bacteria</taxon>
        <taxon>Pseudomonadati</taxon>
        <taxon>Pseudomonadota</taxon>
        <taxon>Alphaproteobacteria</taxon>
        <taxon>Sphingomonadales</taxon>
        <taxon>Sphingomonadaceae</taxon>
        <taxon>Sphingobium</taxon>
    </lineage>
</organism>
<evidence type="ECO:0000313" key="2">
    <source>
        <dbReference type="EMBL" id="KAA9027177.1"/>
    </source>
</evidence>
<dbReference type="PANTHER" id="PTHR48100:SF1">
    <property type="entry name" value="HISTIDINE PHOSPHATASE FAMILY PROTEIN-RELATED"/>
    <property type="match status" value="1"/>
</dbReference>
<gene>
    <name evidence="2" type="ORF">F4U95_17635</name>
    <name evidence="1" type="ORF">F4U96_17510</name>
</gene>
<dbReference type="SMART" id="SM00855">
    <property type="entry name" value="PGAM"/>
    <property type="match status" value="1"/>
</dbReference>
<dbReference type="GO" id="GO:0016791">
    <property type="term" value="F:phosphatase activity"/>
    <property type="evidence" value="ECO:0007669"/>
    <property type="project" value="TreeGrafter"/>
</dbReference>
<dbReference type="AlphaFoldDB" id="A0A5J5HYF4"/>
<keyword evidence="4" id="KW-1185">Reference proteome</keyword>
<dbReference type="PANTHER" id="PTHR48100">
    <property type="entry name" value="BROAD-SPECIFICITY PHOSPHATASE YOR283W-RELATED"/>
    <property type="match status" value="1"/>
</dbReference>
<dbReference type="EMBL" id="VYQA01000014">
    <property type="protein sequence ID" value="KAA9027177.1"/>
    <property type="molecule type" value="Genomic_DNA"/>
</dbReference>
<proteinExistence type="predicted"/>
<dbReference type="Proteomes" id="UP000326364">
    <property type="component" value="Unassembled WGS sequence"/>
</dbReference>
<dbReference type="Gene3D" id="3.40.50.1240">
    <property type="entry name" value="Phosphoglycerate mutase-like"/>
    <property type="match status" value="1"/>
</dbReference>
<dbReference type="SUPFAM" id="SSF53254">
    <property type="entry name" value="Phosphoglycerate mutase-like"/>
    <property type="match status" value="1"/>
</dbReference>